<evidence type="ECO:0000313" key="2">
    <source>
        <dbReference type="EMBL" id="OLP74426.1"/>
    </source>
</evidence>
<protein>
    <submittedName>
        <fullName evidence="2">Uncharacterized protein</fullName>
    </submittedName>
</protein>
<accession>A0A1Q9BUU3</accession>
<feature type="chain" id="PRO_5012819284" evidence="1">
    <location>
        <begin position="17"/>
        <end position="140"/>
    </location>
</feature>
<dbReference type="Proteomes" id="UP000186817">
    <property type="component" value="Unassembled WGS sequence"/>
</dbReference>
<evidence type="ECO:0000256" key="1">
    <source>
        <dbReference type="SAM" id="SignalP"/>
    </source>
</evidence>
<dbReference type="AlphaFoldDB" id="A0A1Q9BUU3"/>
<name>A0A1Q9BUU3_SYMMI</name>
<comment type="caution">
    <text evidence="2">The sequence shown here is derived from an EMBL/GenBank/DDBJ whole genome shotgun (WGS) entry which is preliminary data.</text>
</comment>
<feature type="signal peptide" evidence="1">
    <location>
        <begin position="1"/>
        <end position="16"/>
    </location>
</feature>
<evidence type="ECO:0000313" key="3">
    <source>
        <dbReference type="Proteomes" id="UP000186817"/>
    </source>
</evidence>
<dbReference type="OrthoDB" id="10438059at2759"/>
<keyword evidence="3" id="KW-1185">Reference proteome</keyword>
<sequence length="140" mass="15567">MHPFAWLGLATSVVLALRGVGCPCPAVQLLSFWRVASAELVDSLEAKTAYQRKFMRKVRKGFVMKNKLSVGKAGTYEKKRWKNSKVTAVVGRLPKLKITQRNIAAIGDLELNFRPGGTDLNILYFGSKKDIEGAEFEILP</sequence>
<dbReference type="EMBL" id="LSRX01003747">
    <property type="protein sequence ID" value="OLP74426.1"/>
    <property type="molecule type" value="Genomic_DNA"/>
</dbReference>
<reference evidence="2 3" key="1">
    <citation type="submission" date="2016-02" db="EMBL/GenBank/DDBJ databases">
        <title>Genome analysis of coral dinoflagellate symbionts highlights evolutionary adaptations to a symbiotic lifestyle.</title>
        <authorList>
            <person name="Aranda M."/>
            <person name="Li Y."/>
            <person name="Liew Y.J."/>
            <person name="Baumgarten S."/>
            <person name="Simakov O."/>
            <person name="Wilson M."/>
            <person name="Piel J."/>
            <person name="Ashoor H."/>
            <person name="Bougouffa S."/>
            <person name="Bajic V.B."/>
            <person name="Ryu T."/>
            <person name="Ravasi T."/>
            <person name="Bayer T."/>
            <person name="Micklem G."/>
            <person name="Kim H."/>
            <person name="Bhak J."/>
            <person name="Lajeunesse T.C."/>
            <person name="Voolstra C.R."/>
        </authorList>
    </citation>
    <scope>NUCLEOTIDE SEQUENCE [LARGE SCALE GENOMIC DNA]</scope>
    <source>
        <strain evidence="2 3">CCMP2467</strain>
    </source>
</reference>
<keyword evidence="1" id="KW-0732">Signal</keyword>
<proteinExistence type="predicted"/>
<organism evidence="2 3">
    <name type="scientific">Symbiodinium microadriaticum</name>
    <name type="common">Dinoflagellate</name>
    <name type="synonym">Zooxanthella microadriatica</name>
    <dbReference type="NCBI Taxonomy" id="2951"/>
    <lineage>
        <taxon>Eukaryota</taxon>
        <taxon>Sar</taxon>
        <taxon>Alveolata</taxon>
        <taxon>Dinophyceae</taxon>
        <taxon>Suessiales</taxon>
        <taxon>Symbiodiniaceae</taxon>
        <taxon>Symbiodinium</taxon>
    </lineage>
</organism>
<gene>
    <name evidence="2" type="ORF">AK812_SmicGene46037</name>
</gene>